<sequence length="177" mass="20321">MYLPIPSNANLKKERPVCISFMLEGHGDHYVKPTYATTSYYTEVFKYYTTKAPKFYTTTYAAPSHYTDALKYYSAPSCYTTKATEHDYACCPILLHRGSSCYTEALADYSTKTVEYHTEAAKYYSAPIYTNTTEAAKYYVLLTYYTEAALSYFVEQKYCTDAPVHYTAAPKYYTEEA</sequence>
<organism evidence="1 2">
    <name type="scientific">Daphnia pulex</name>
    <name type="common">Water flea</name>
    <dbReference type="NCBI Taxonomy" id="6669"/>
    <lineage>
        <taxon>Eukaryota</taxon>
        <taxon>Metazoa</taxon>
        <taxon>Ecdysozoa</taxon>
        <taxon>Arthropoda</taxon>
        <taxon>Crustacea</taxon>
        <taxon>Branchiopoda</taxon>
        <taxon>Diplostraca</taxon>
        <taxon>Cladocera</taxon>
        <taxon>Anomopoda</taxon>
        <taxon>Daphniidae</taxon>
        <taxon>Daphnia</taxon>
    </lineage>
</organism>
<dbReference type="PANTHER" id="PTHR23263:SF124">
    <property type="entry name" value="SMALL PROLINE-RICH PROTEIN 3"/>
    <property type="match status" value="1"/>
</dbReference>
<evidence type="ECO:0000313" key="1">
    <source>
        <dbReference type="EMBL" id="EFX83501.1"/>
    </source>
</evidence>
<dbReference type="KEGG" id="dpx:DAPPUDRAFT_240030"/>
<dbReference type="HOGENOM" id="CLU_1373481_0_0_1"/>
<dbReference type="InParanoid" id="E9GAQ2"/>
<proteinExistence type="predicted"/>
<dbReference type="PANTHER" id="PTHR23263">
    <property type="entry name" value="SMALL PROLINE-RICH PROTEIN"/>
    <property type="match status" value="1"/>
</dbReference>
<name>E9GAQ2_DAPPU</name>
<dbReference type="EMBL" id="GL732537">
    <property type="protein sequence ID" value="EFX83501.1"/>
    <property type="molecule type" value="Genomic_DNA"/>
</dbReference>
<gene>
    <name evidence="1" type="ORF">DAPPUDRAFT_240030</name>
</gene>
<reference evidence="1 2" key="1">
    <citation type="journal article" date="2011" name="Science">
        <title>The ecoresponsive genome of Daphnia pulex.</title>
        <authorList>
            <person name="Colbourne J.K."/>
            <person name="Pfrender M.E."/>
            <person name="Gilbert D."/>
            <person name="Thomas W.K."/>
            <person name="Tucker A."/>
            <person name="Oakley T.H."/>
            <person name="Tokishita S."/>
            <person name="Aerts A."/>
            <person name="Arnold G.J."/>
            <person name="Basu M.K."/>
            <person name="Bauer D.J."/>
            <person name="Caceres C.E."/>
            <person name="Carmel L."/>
            <person name="Casola C."/>
            <person name="Choi J.H."/>
            <person name="Detter J.C."/>
            <person name="Dong Q."/>
            <person name="Dusheyko S."/>
            <person name="Eads B.D."/>
            <person name="Frohlich T."/>
            <person name="Geiler-Samerotte K.A."/>
            <person name="Gerlach D."/>
            <person name="Hatcher P."/>
            <person name="Jogdeo S."/>
            <person name="Krijgsveld J."/>
            <person name="Kriventseva E.V."/>
            <person name="Kultz D."/>
            <person name="Laforsch C."/>
            <person name="Lindquist E."/>
            <person name="Lopez J."/>
            <person name="Manak J.R."/>
            <person name="Muller J."/>
            <person name="Pangilinan J."/>
            <person name="Patwardhan R.P."/>
            <person name="Pitluck S."/>
            <person name="Pritham E.J."/>
            <person name="Rechtsteiner A."/>
            <person name="Rho M."/>
            <person name="Rogozin I.B."/>
            <person name="Sakarya O."/>
            <person name="Salamov A."/>
            <person name="Schaack S."/>
            <person name="Shapiro H."/>
            <person name="Shiga Y."/>
            <person name="Skalitzky C."/>
            <person name="Smith Z."/>
            <person name="Souvorov A."/>
            <person name="Sung W."/>
            <person name="Tang Z."/>
            <person name="Tsuchiya D."/>
            <person name="Tu H."/>
            <person name="Vos H."/>
            <person name="Wang M."/>
            <person name="Wolf Y.I."/>
            <person name="Yamagata H."/>
            <person name="Yamada T."/>
            <person name="Ye Y."/>
            <person name="Shaw J.R."/>
            <person name="Andrews J."/>
            <person name="Crease T.J."/>
            <person name="Tang H."/>
            <person name="Lucas S.M."/>
            <person name="Robertson H.M."/>
            <person name="Bork P."/>
            <person name="Koonin E.V."/>
            <person name="Zdobnov E.M."/>
            <person name="Grigoriev I.V."/>
            <person name="Lynch M."/>
            <person name="Boore J.L."/>
        </authorList>
    </citation>
    <scope>NUCLEOTIDE SEQUENCE [LARGE SCALE GENOMIC DNA]</scope>
</reference>
<keyword evidence="2" id="KW-1185">Reference proteome</keyword>
<dbReference type="OrthoDB" id="6379388at2759"/>
<dbReference type="Proteomes" id="UP000000305">
    <property type="component" value="Unassembled WGS sequence"/>
</dbReference>
<protein>
    <submittedName>
        <fullName evidence="1">Uncharacterized protein</fullName>
    </submittedName>
</protein>
<evidence type="ECO:0000313" key="2">
    <source>
        <dbReference type="Proteomes" id="UP000000305"/>
    </source>
</evidence>
<dbReference type="AlphaFoldDB" id="E9GAQ2"/>
<dbReference type="PhylomeDB" id="E9GAQ2"/>
<accession>E9GAQ2</accession>